<dbReference type="AlphaFoldDB" id="A0A511QZW8"/>
<sequence length="133" mass="15274">MHNRLPSRTYPQPEPGLVYQAILVMDSRNVRTSLRRQAQLRSNWSQLYHAGPYHVDLSLKWEECGPRLVGQVISRERISFEQARVYLKQDAVQIQIPLDLSGRFSLQLGPADHCDLEIHIQGEVVCLDGLRLS</sequence>
<comment type="caution">
    <text evidence="1">The sequence shown here is derived from an EMBL/GenBank/DDBJ whole genome shotgun (WGS) entry which is preliminary data.</text>
</comment>
<gene>
    <name evidence="1" type="ORF">MHY01S_10700</name>
</gene>
<evidence type="ECO:0000313" key="2">
    <source>
        <dbReference type="Proteomes" id="UP000321197"/>
    </source>
</evidence>
<dbReference type="EMBL" id="BJXL01000025">
    <property type="protein sequence ID" value="GEM82904.1"/>
    <property type="molecule type" value="Genomic_DNA"/>
</dbReference>
<evidence type="ECO:0000313" key="1">
    <source>
        <dbReference type="EMBL" id="GEM82904.1"/>
    </source>
</evidence>
<reference evidence="1 2" key="1">
    <citation type="submission" date="2019-07" db="EMBL/GenBank/DDBJ databases">
        <title>Whole genome shotgun sequence of Meiothermus hypogaeus NBRC 106114.</title>
        <authorList>
            <person name="Hosoyama A."/>
            <person name="Uohara A."/>
            <person name="Ohji S."/>
            <person name="Ichikawa N."/>
        </authorList>
    </citation>
    <scope>NUCLEOTIDE SEQUENCE [LARGE SCALE GENOMIC DNA]</scope>
    <source>
        <strain evidence="1 2">NBRC 106114</strain>
    </source>
</reference>
<dbReference type="Proteomes" id="UP000321197">
    <property type="component" value="Unassembled WGS sequence"/>
</dbReference>
<proteinExistence type="predicted"/>
<name>A0A511QZW8_9DEIN</name>
<dbReference type="RefSeq" id="WP_147075299.1">
    <property type="nucleotide sequence ID" value="NZ_BJXL01000025.1"/>
</dbReference>
<protein>
    <submittedName>
        <fullName evidence="1">Uncharacterized protein</fullName>
    </submittedName>
</protein>
<organism evidence="1 2">
    <name type="scientific">Meiothermus hypogaeus NBRC 106114</name>
    <dbReference type="NCBI Taxonomy" id="1227553"/>
    <lineage>
        <taxon>Bacteria</taxon>
        <taxon>Thermotogati</taxon>
        <taxon>Deinococcota</taxon>
        <taxon>Deinococci</taxon>
        <taxon>Thermales</taxon>
        <taxon>Thermaceae</taxon>
        <taxon>Meiothermus</taxon>
    </lineage>
</organism>
<accession>A0A511QZW8</accession>